<dbReference type="SUPFAM" id="SSF52540">
    <property type="entry name" value="P-loop containing nucleoside triphosphate hydrolases"/>
    <property type="match status" value="1"/>
</dbReference>
<sequence>MSYNDAPIMRVSSEIIFTIFGHLGQTRCLEPSIPYYVSAPLGCPRKRNDTQKNFKYFDAISRTNKKLRSLSLPYLFYCVKLHLEEEQPARDMVLFYLKTPWLLPYIRKLHFVVEIHANIKAKLPISSMEPNLEALMVLIAEFFKQLPRLEILHFIVKSEIVSNALARTFRLEKVGQSAFARVRSLKFSAGSEWMISLCGRDSGLRELENSPGLRLSRRKNVSDIPYVYSVDFATTTETSQTASGYLSRIGDVRAANFVKGIGMLPNAALTKLCIYGKFTDAGLSAFMSHVPLVRFLTIIGEMVPIERAIIIGQQLRHLTVLSIEGCIDEQGELYNGCPVGQEYLWHFAHGIGSLQQMWYAARFFGNIIRDAETLPTASKLLIDPKPSSETFQVSSELTGSEILREYFQQCKTWIGETDSSLAETAELLPRSTYAQAIEQDIRKFESSTIESQGMIGFVGEVGSGKSTLLNSLLDANDLIPTARDGICAPVVIEFAKSLPGAPKYVVEAQFVTQRALEEEARLLWLEMLCGSSGSDRRYQEPGSKEGKATRQRFQHLFPNTNLNSYKVLQKQIEQLYGSRPHLRDGYQALSADSEEECASLLRSLLLSSGDNKSNEPGIWAVVDNVRVNLDARILNSGAILVDIPGLDNPCTRAAITREYIAESQELVVVVPLRKVIAHEPLATLGYEGLNGIDGRARATVVVTFADEFSSGKLNHHFNNDLNFRKTFSAVEKKFQDLQLGQAENQMLQNALNADIISKLQQLKICDDVLEEWLEPQVKSMFFESFGDQQVQLSVFTAGTVGPSPERNLLNSQNSESGGIRQAKNITALQEHIGKMAYPRFHRLAVSRVKESRAILANLRLWAGPESFALSREAKMRLTDTVESASQGIRDDLNSAYDDAYAIIREAMSELRKLTEQCMADSTEYAQTFLANVNESHRSYRDARTVQGSGARNIMLKTLSDSFENQRTFDQLGHMITEDIDKVTESIFQSMRKASSKLRGRLRDRIHDWANLCGVERHYLDKLEKERIKEMM</sequence>
<dbReference type="AlphaFoldDB" id="A0AAD6NHM9"/>
<feature type="domain" description="Dynamin N-terminal" evidence="1">
    <location>
        <begin position="455"/>
        <end position="679"/>
    </location>
</feature>
<dbReference type="InterPro" id="IPR027417">
    <property type="entry name" value="P-loop_NTPase"/>
</dbReference>
<evidence type="ECO:0000313" key="2">
    <source>
        <dbReference type="EMBL" id="KAJ6259901.1"/>
    </source>
</evidence>
<name>A0AAD6NHM9_DREDA</name>
<evidence type="ECO:0000313" key="3">
    <source>
        <dbReference type="Proteomes" id="UP001221413"/>
    </source>
</evidence>
<dbReference type="PANTHER" id="PTHR36681">
    <property type="entry name" value="NUCLEAR GTPASE, GERMINAL CENTER-ASSOCIATED, TANDEM DUPLICATE 3"/>
    <property type="match status" value="1"/>
</dbReference>
<dbReference type="InterPro" id="IPR045063">
    <property type="entry name" value="Dynamin_N"/>
</dbReference>
<protein>
    <recommendedName>
        <fullName evidence="1">Dynamin N-terminal domain-containing protein</fullName>
    </recommendedName>
</protein>
<keyword evidence="3" id="KW-1185">Reference proteome</keyword>
<dbReference type="EMBL" id="JAQGDS010000006">
    <property type="protein sequence ID" value="KAJ6259901.1"/>
    <property type="molecule type" value="Genomic_DNA"/>
</dbReference>
<dbReference type="Pfam" id="PF00350">
    <property type="entry name" value="Dynamin_N"/>
    <property type="match status" value="1"/>
</dbReference>
<accession>A0AAD6NHM9</accession>
<reference evidence="2" key="1">
    <citation type="submission" date="2023-01" db="EMBL/GenBank/DDBJ databases">
        <title>The chitinases involved in constricting ring structure development in the nematode-trapping fungus Drechslerella dactyloides.</title>
        <authorList>
            <person name="Wang R."/>
            <person name="Zhang L."/>
            <person name="Tang P."/>
            <person name="Li S."/>
            <person name="Liang L."/>
        </authorList>
    </citation>
    <scope>NUCLEOTIDE SEQUENCE</scope>
    <source>
        <strain evidence="2">YMF1.00031</strain>
    </source>
</reference>
<proteinExistence type="predicted"/>
<dbReference type="PANTHER" id="PTHR36681:SF3">
    <property type="entry name" value="NUCLEAR GTPASE, GERMINAL CENTER-ASSOCIATED, TANDEM DUPLICATE 3"/>
    <property type="match status" value="1"/>
</dbReference>
<gene>
    <name evidence="2" type="ORF">Dda_5545</name>
</gene>
<dbReference type="Proteomes" id="UP001221413">
    <property type="component" value="Unassembled WGS sequence"/>
</dbReference>
<dbReference type="Gene3D" id="3.40.50.300">
    <property type="entry name" value="P-loop containing nucleotide triphosphate hydrolases"/>
    <property type="match status" value="1"/>
</dbReference>
<evidence type="ECO:0000259" key="1">
    <source>
        <dbReference type="Pfam" id="PF00350"/>
    </source>
</evidence>
<organism evidence="2 3">
    <name type="scientific">Drechslerella dactyloides</name>
    <name type="common">Nematode-trapping fungus</name>
    <name type="synonym">Arthrobotrys dactyloides</name>
    <dbReference type="NCBI Taxonomy" id="74499"/>
    <lineage>
        <taxon>Eukaryota</taxon>
        <taxon>Fungi</taxon>
        <taxon>Dikarya</taxon>
        <taxon>Ascomycota</taxon>
        <taxon>Pezizomycotina</taxon>
        <taxon>Orbiliomycetes</taxon>
        <taxon>Orbiliales</taxon>
        <taxon>Orbiliaceae</taxon>
        <taxon>Drechslerella</taxon>
    </lineage>
</organism>
<comment type="caution">
    <text evidence="2">The sequence shown here is derived from an EMBL/GenBank/DDBJ whole genome shotgun (WGS) entry which is preliminary data.</text>
</comment>